<dbReference type="GO" id="GO:0046872">
    <property type="term" value="F:metal ion binding"/>
    <property type="evidence" value="ECO:0007669"/>
    <property type="project" value="UniProtKB-KW"/>
</dbReference>
<dbReference type="InterPro" id="IPR014710">
    <property type="entry name" value="RmlC-like_jellyroll"/>
</dbReference>
<keyword evidence="7" id="KW-1185">Reference proteome</keyword>
<feature type="binding site" evidence="2">
    <location>
        <position position="59"/>
    </location>
    <ligand>
        <name>Fe cation</name>
        <dbReference type="ChEBI" id="CHEBI:24875"/>
    </ligand>
</feature>
<dbReference type="PANTHER" id="PTHR43212">
    <property type="entry name" value="QUERCETIN 2,3-DIOXYGENASE"/>
    <property type="match status" value="1"/>
</dbReference>
<name>A0A5C6Q595_9GAMM</name>
<dbReference type="CDD" id="cd02910">
    <property type="entry name" value="cupin_Yhhw_N"/>
    <property type="match status" value="1"/>
</dbReference>
<evidence type="ECO:0000313" key="7">
    <source>
        <dbReference type="Proteomes" id="UP000321822"/>
    </source>
</evidence>
<evidence type="ECO:0000256" key="1">
    <source>
        <dbReference type="ARBA" id="ARBA00008416"/>
    </source>
</evidence>
<protein>
    <submittedName>
        <fullName evidence="6">Pirin family protein</fullName>
    </submittedName>
</protein>
<dbReference type="PANTHER" id="PTHR43212:SF3">
    <property type="entry name" value="QUERCETIN 2,3-DIOXYGENASE"/>
    <property type="match status" value="1"/>
</dbReference>
<evidence type="ECO:0000313" key="6">
    <source>
        <dbReference type="EMBL" id="TWX64084.1"/>
    </source>
</evidence>
<dbReference type="AlphaFoldDB" id="A0A5C6Q595"/>
<dbReference type="OrthoDB" id="9780903at2"/>
<dbReference type="Pfam" id="PF17954">
    <property type="entry name" value="Pirin_C_2"/>
    <property type="match status" value="1"/>
</dbReference>
<evidence type="ECO:0000256" key="2">
    <source>
        <dbReference type="PIRSR" id="PIRSR006232-1"/>
    </source>
</evidence>
<dbReference type="InterPro" id="IPR003829">
    <property type="entry name" value="Pirin_N_dom"/>
</dbReference>
<keyword evidence="2" id="KW-0479">Metal-binding</keyword>
<proteinExistence type="inferred from homology"/>
<comment type="caution">
    <text evidence="6">The sequence shown here is derived from an EMBL/GenBank/DDBJ whole genome shotgun (WGS) entry which is preliminary data.</text>
</comment>
<dbReference type="Gene3D" id="2.60.120.10">
    <property type="entry name" value="Jelly Rolls"/>
    <property type="match status" value="2"/>
</dbReference>
<dbReference type="Pfam" id="PF02678">
    <property type="entry name" value="Pirin"/>
    <property type="match status" value="1"/>
</dbReference>
<feature type="domain" description="Quercetin 2,3-dioxygenase C-terminal cupin" evidence="5">
    <location>
        <begin position="146"/>
        <end position="232"/>
    </location>
</feature>
<evidence type="ECO:0000256" key="3">
    <source>
        <dbReference type="RuleBase" id="RU003457"/>
    </source>
</evidence>
<feature type="binding site" evidence="2">
    <location>
        <position position="103"/>
    </location>
    <ligand>
        <name>Fe cation</name>
        <dbReference type="ChEBI" id="CHEBI:24875"/>
    </ligand>
</feature>
<organism evidence="6 7">
    <name type="scientific">Colwellia demingiae</name>
    <dbReference type="NCBI Taxonomy" id="89401"/>
    <lineage>
        <taxon>Bacteria</taxon>
        <taxon>Pseudomonadati</taxon>
        <taxon>Pseudomonadota</taxon>
        <taxon>Gammaproteobacteria</taxon>
        <taxon>Alteromonadales</taxon>
        <taxon>Colwelliaceae</taxon>
        <taxon>Colwellia</taxon>
    </lineage>
</organism>
<feature type="domain" description="Pirin N-terminal" evidence="4">
    <location>
        <begin position="12"/>
        <end position="118"/>
    </location>
</feature>
<feature type="binding site" evidence="2">
    <location>
        <position position="101"/>
    </location>
    <ligand>
        <name>Fe cation</name>
        <dbReference type="ChEBI" id="CHEBI:24875"/>
    </ligand>
</feature>
<evidence type="ECO:0000259" key="5">
    <source>
        <dbReference type="Pfam" id="PF17954"/>
    </source>
</evidence>
<evidence type="ECO:0000259" key="4">
    <source>
        <dbReference type="Pfam" id="PF02678"/>
    </source>
</evidence>
<gene>
    <name evidence="6" type="ORF">ESZ36_20640</name>
</gene>
<accession>A0A5C6Q595</accession>
<dbReference type="Proteomes" id="UP000321822">
    <property type="component" value="Unassembled WGS sequence"/>
</dbReference>
<dbReference type="InterPro" id="IPR011051">
    <property type="entry name" value="RmlC_Cupin_sf"/>
</dbReference>
<sequence length="236" mass="26336">MIKLYKHAELGKANYGWLKANYHFSFAHYYNSNRMGFGALRVINDDWVASGRGMPPHPHKNMEIITFVRTGSVTHEDSVGNKGMTKNGEVQVMSAGSGITHSEYNRSNGPLTLYQIWIEPNEHNVKPRWDTKSFPSKVKNNGLSLLVSGYPEDKNEALFIHQEARIYGGKVAKGSRFEHPITHQAYVLASSGRFEIITNNAVTLNKGDGAEVTKTPSMEIIALEDCEILVIDTPKS</sequence>
<reference evidence="6 7" key="1">
    <citation type="submission" date="2019-07" db="EMBL/GenBank/DDBJ databases">
        <title>Genomes of sea-ice associated Colwellia species.</title>
        <authorList>
            <person name="Bowman J.P."/>
        </authorList>
    </citation>
    <scope>NUCLEOTIDE SEQUENCE [LARGE SCALE GENOMIC DNA]</scope>
    <source>
        <strain evidence="6 7">ACAM 459</strain>
    </source>
</reference>
<dbReference type="EMBL" id="VOLT01000015">
    <property type="protein sequence ID" value="TWX64084.1"/>
    <property type="molecule type" value="Genomic_DNA"/>
</dbReference>
<keyword evidence="2" id="KW-0408">Iron</keyword>
<dbReference type="PIRSF" id="PIRSF006232">
    <property type="entry name" value="Pirin"/>
    <property type="match status" value="1"/>
</dbReference>
<dbReference type="InterPro" id="IPR012093">
    <property type="entry name" value="Pirin"/>
</dbReference>
<comment type="similarity">
    <text evidence="1 3">Belongs to the pirin family.</text>
</comment>
<dbReference type="SUPFAM" id="SSF51182">
    <property type="entry name" value="RmlC-like cupins"/>
    <property type="match status" value="1"/>
</dbReference>
<dbReference type="RefSeq" id="WP_146791390.1">
    <property type="nucleotide sequence ID" value="NZ_VOLT01000015.1"/>
</dbReference>
<dbReference type="InterPro" id="IPR041602">
    <property type="entry name" value="Quercetinase_C"/>
</dbReference>
<comment type="cofactor">
    <cofactor evidence="2">
        <name>Fe cation</name>
        <dbReference type="ChEBI" id="CHEBI:24875"/>
    </cofactor>
    <text evidence="2">Binds 1 Fe cation per subunit.</text>
</comment>
<feature type="binding site" evidence="2">
    <location>
        <position position="57"/>
    </location>
    <ligand>
        <name>Fe cation</name>
        <dbReference type="ChEBI" id="CHEBI:24875"/>
    </ligand>
</feature>